<dbReference type="EMBL" id="JAMDGY010000013">
    <property type="protein sequence ID" value="MDD0989767.1"/>
    <property type="molecule type" value="Genomic_DNA"/>
</dbReference>
<comment type="caution">
    <text evidence="1">The sequence shown here is derived from an EMBL/GenBank/DDBJ whole genome shotgun (WGS) entry which is preliminary data.</text>
</comment>
<evidence type="ECO:0000313" key="2">
    <source>
        <dbReference type="Proteomes" id="UP001148203"/>
    </source>
</evidence>
<sequence>MTPNERANLLKNCLWTLEMLSDALIENDDCHGSIPEPQLTFRMTAGIHHAMRIISGVASEQWIVLQDQRT</sequence>
<evidence type="ECO:0000313" key="1">
    <source>
        <dbReference type="EMBL" id="MDD0989767.1"/>
    </source>
</evidence>
<reference evidence="1 2" key="1">
    <citation type="submission" date="2022-05" db="EMBL/GenBank/DDBJ databases">
        <title>Novel Pseudomonas spp. Isolated from a Rainbow Trout Aquaculture Facility.</title>
        <authorList>
            <person name="Testerman T."/>
            <person name="Graf J."/>
        </authorList>
    </citation>
    <scope>NUCLEOTIDE SEQUENCE [LARGE SCALE GENOMIC DNA]</scope>
    <source>
        <strain evidence="1 2">ID681</strain>
    </source>
</reference>
<dbReference type="RefSeq" id="WP_273909350.1">
    <property type="nucleotide sequence ID" value="NZ_JAMDGX010000015.1"/>
</dbReference>
<accession>A0ABT5NNN8</accession>
<organism evidence="1 2">
    <name type="scientific">Pseudomonas fontis</name>
    <dbReference type="NCBI Taxonomy" id="2942633"/>
    <lineage>
        <taxon>Bacteria</taxon>
        <taxon>Pseudomonadati</taxon>
        <taxon>Pseudomonadota</taxon>
        <taxon>Gammaproteobacteria</taxon>
        <taxon>Pseudomonadales</taxon>
        <taxon>Pseudomonadaceae</taxon>
        <taxon>Pseudomonas</taxon>
    </lineage>
</organism>
<gene>
    <name evidence="1" type="ORF">M5G11_04390</name>
</gene>
<name>A0ABT5NNN8_9PSED</name>
<protein>
    <submittedName>
        <fullName evidence="1">Uncharacterized protein</fullName>
    </submittedName>
</protein>
<proteinExistence type="predicted"/>
<dbReference type="Proteomes" id="UP001148203">
    <property type="component" value="Unassembled WGS sequence"/>
</dbReference>
<keyword evidence="2" id="KW-1185">Reference proteome</keyword>